<reference evidence="1 2" key="1">
    <citation type="submission" date="2022-12" db="EMBL/GenBank/DDBJ databases">
        <title>Chromosome-scale assembly of the Ensete ventricosum genome.</title>
        <authorList>
            <person name="Dussert Y."/>
            <person name="Stocks J."/>
            <person name="Wendawek A."/>
            <person name="Woldeyes F."/>
            <person name="Nichols R.A."/>
            <person name="Borrell J.S."/>
        </authorList>
    </citation>
    <scope>NUCLEOTIDE SEQUENCE [LARGE SCALE GENOMIC DNA]</scope>
    <source>
        <strain evidence="2">cv. Maze</strain>
        <tissue evidence="1">Seeds</tissue>
    </source>
</reference>
<organism evidence="1 2">
    <name type="scientific">Ensete ventricosum</name>
    <name type="common">Abyssinian banana</name>
    <name type="synonym">Musa ensete</name>
    <dbReference type="NCBI Taxonomy" id="4639"/>
    <lineage>
        <taxon>Eukaryota</taxon>
        <taxon>Viridiplantae</taxon>
        <taxon>Streptophyta</taxon>
        <taxon>Embryophyta</taxon>
        <taxon>Tracheophyta</taxon>
        <taxon>Spermatophyta</taxon>
        <taxon>Magnoliopsida</taxon>
        <taxon>Liliopsida</taxon>
        <taxon>Zingiberales</taxon>
        <taxon>Musaceae</taxon>
        <taxon>Ensete</taxon>
    </lineage>
</organism>
<keyword evidence="2" id="KW-1185">Reference proteome</keyword>
<name>A0AAV8QFH3_ENSVE</name>
<dbReference type="EMBL" id="JAQQAF010000008">
    <property type="protein sequence ID" value="KAJ8467574.1"/>
    <property type="molecule type" value="Genomic_DNA"/>
</dbReference>
<protein>
    <submittedName>
        <fullName evidence="1">Uncharacterized protein</fullName>
    </submittedName>
</protein>
<proteinExistence type="predicted"/>
<dbReference type="Proteomes" id="UP001222027">
    <property type="component" value="Unassembled WGS sequence"/>
</dbReference>
<dbReference type="AlphaFoldDB" id="A0AAV8QFH3"/>
<evidence type="ECO:0000313" key="2">
    <source>
        <dbReference type="Proteomes" id="UP001222027"/>
    </source>
</evidence>
<gene>
    <name evidence="1" type="ORF">OPV22_030126</name>
</gene>
<comment type="caution">
    <text evidence="1">The sequence shown here is derived from an EMBL/GenBank/DDBJ whole genome shotgun (WGS) entry which is preliminary data.</text>
</comment>
<evidence type="ECO:0000313" key="1">
    <source>
        <dbReference type="EMBL" id="KAJ8467574.1"/>
    </source>
</evidence>
<accession>A0AAV8QFH3</accession>
<sequence>MLQTTCQLASAWLLEKRQLGSICASLPSRHRHCLRRLRQLSSRIRHVPASIAVRIIRQLFFFNFSNYVKGDRTRAALFDLLGHDIFNANSHLWPLRRKAHR</sequence>